<dbReference type="GO" id="GO:0052689">
    <property type="term" value="F:carboxylic ester hydrolase activity"/>
    <property type="evidence" value="ECO:0007669"/>
    <property type="project" value="TreeGrafter"/>
</dbReference>
<keyword evidence="3" id="KW-1185">Reference proteome</keyword>
<dbReference type="Pfam" id="PF12697">
    <property type="entry name" value="Abhydrolase_6"/>
    <property type="match status" value="1"/>
</dbReference>
<organism evidence="2 3">
    <name type="scientific">Mycobacterium sherrisii</name>
    <dbReference type="NCBI Taxonomy" id="243061"/>
    <lineage>
        <taxon>Bacteria</taxon>
        <taxon>Bacillati</taxon>
        <taxon>Actinomycetota</taxon>
        <taxon>Actinomycetes</taxon>
        <taxon>Mycobacteriales</taxon>
        <taxon>Mycobacteriaceae</taxon>
        <taxon>Mycobacterium</taxon>
        <taxon>Mycobacterium simiae complex</taxon>
    </lineage>
</organism>
<sequence length="263" mass="28414">MLEVIDKGEATPQHPAPLLFVHGAWQASWCWEVNFLDFFAAHGFRAVALSMRGHGGSSPAKPSRLCSISHYLSDVRTVADKLPAVPVVIGHSMGGFVVQKYLEGRELPAAVLMGSAPPRGQILSLLRSVARNPWRSMKFSITGKPTALCGPSAAGARELFFGDYAPDDLAAAFAARLQSDSARAIFFDMVAGNLVRTAKVSTPLLVIGGEKDQIYSQSDVRRTAKAYQTQPVFIPGMGHEMMIEPGWAVVADTIKVWLGRHGL</sequence>
<dbReference type="STRING" id="243061.AWC25_14245"/>
<dbReference type="InterPro" id="IPR000073">
    <property type="entry name" value="AB_hydrolase_1"/>
</dbReference>
<dbReference type="GO" id="GO:0006654">
    <property type="term" value="P:phosphatidic acid biosynthetic process"/>
    <property type="evidence" value="ECO:0007669"/>
    <property type="project" value="TreeGrafter"/>
</dbReference>
<gene>
    <name evidence="2" type="ORF">BHQ21_06605</name>
</gene>
<name>A0A1E3T235_9MYCO</name>
<dbReference type="PANTHER" id="PTHR42886:SF42">
    <property type="entry name" value="ALPHA_BETA-HYDROLASES SUPERFAMILY PROTEIN"/>
    <property type="match status" value="1"/>
</dbReference>
<dbReference type="EMBL" id="MIHC01000008">
    <property type="protein sequence ID" value="ODR08465.1"/>
    <property type="molecule type" value="Genomic_DNA"/>
</dbReference>
<protein>
    <recommendedName>
        <fullName evidence="1">AB hydrolase-1 domain-containing protein</fullName>
    </recommendedName>
</protein>
<dbReference type="OrthoDB" id="9773549at2"/>
<evidence type="ECO:0000313" key="3">
    <source>
        <dbReference type="Proteomes" id="UP000094224"/>
    </source>
</evidence>
<reference evidence="3" key="1">
    <citation type="submission" date="2016-09" db="EMBL/GenBank/DDBJ databases">
        <authorList>
            <person name="Greninger A.L."/>
            <person name="Jerome K.R."/>
            <person name="Mcnair B."/>
            <person name="Wallis C."/>
            <person name="Fang F."/>
        </authorList>
    </citation>
    <scope>NUCLEOTIDE SEQUENCE [LARGE SCALE GENOMIC DNA]</scope>
    <source>
        <strain evidence="3">BC1_M4</strain>
    </source>
</reference>
<comment type="caution">
    <text evidence="2">The sequence shown here is derived from an EMBL/GenBank/DDBJ whole genome shotgun (WGS) entry which is preliminary data.</text>
</comment>
<dbReference type="GO" id="GO:0042171">
    <property type="term" value="F:lysophosphatidic acid acyltransferase activity"/>
    <property type="evidence" value="ECO:0007669"/>
    <property type="project" value="TreeGrafter"/>
</dbReference>
<accession>A0A1E3T235</accession>
<dbReference type="SUPFAM" id="SSF53474">
    <property type="entry name" value="alpha/beta-Hydrolases"/>
    <property type="match status" value="1"/>
</dbReference>
<dbReference type="InterPro" id="IPR029058">
    <property type="entry name" value="AB_hydrolase_fold"/>
</dbReference>
<dbReference type="Proteomes" id="UP000094224">
    <property type="component" value="Unassembled WGS sequence"/>
</dbReference>
<proteinExistence type="predicted"/>
<dbReference type="GO" id="GO:0055088">
    <property type="term" value="P:lipid homeostasis"/>
    <property type="evidence" value="ECO:0007669"/>
    <property type="project" value="TreeGrafter"/>
</dbReference>
<dbReference type="PRINTS" id="PR00111">
    <property type="entry name" value="ABHYDROLASE"/>
</dbReference>
<feature type="domain" description="AB hydrolase-1" evidence="1">
    <location>
        <begin position="18"/>
        <end position="245"/>
    </location>
</feature>
<dbReference type="PANTHER" id="PTHR42886">
    <property type="entry name" value="RE40534P-RELATED"/>
    <property type="match status" value="1"/>
</dbReference>
<dbReference type="AlphaFoldDB" id="A0A1E3T235"/>
<dbReference type="Gene3D" id="3.40.50.1820">
    <property type="entry name" value="alpha/beta hydrolase"/>
    <property type="match status" value="1"/>
</dbReference>
<evidence type="ECO:0000313" key="2">
    <source>
        <dbReference type="EMBL" id="ODR08465.1"/>
    </source>
</evidence>
<dbReference type="RefSeq" id="WP_069399507.1">
    <property type="nucleotide sequence ID" value="NZ_JACKTB010000061.1"/>
</dbReference>
<evidence type="ECO:0000259" key="1">
    <source>
        <dbReference type="Pfam" id="PF12697"/>
    </source>
</evidence>